<dbReference type="RefSeq" id="WP_078812435.1">
    <property type="nucleotide sequence ID" value="NZ_FUYE01000003.1"/>
</dbReference>
<dbReference type="SUPFAM" id="SSF52266">
    <property type="entry name" value="SGNH hydrolase"/>
    <property type="match status" value="1"/>
</dbReference>
<sequence>MHLFTRSFLLFVAILLMAELAARFVFVRAMEGRFDYGYHPTAGFVEKSDGEVELHRSGGRRFFPQTFQKTRPEGVYRVMVIGDSVSRGKSVEQSYTGFLEKELQARGIQAECLNLSLPGFGARRKDLVIQQAEKYQPNLIILHVGTSNEYEDEREWQRRDDFNSPHPKNWLMHSMVLRQFYEMKTEKLYWQWLPRAVRSQAGAFDVNEELRASTDDNTLREWKARVKQVTAQALERLHKAGIPTLLVLQASNTRQKTVDGGVLLSDVAVADWTAPLVRDGVARISMKEVISPVQAAKMYTDSNHVKPEGHRLIAQAIAQTLSEKGWLPKAAQK</sequence>
<dbReference type="STRING" id="48467.SAMN02745166_01238"/>
<evidence type="ECO:0000313" key="1">
    <source>
        <dbReference type="EMBL" id="SKA86033.1"/>
    </source>
</evidence>
<protein>
    <submittedName>
        <fullName evidence="1">Uncharacterized protein</fullName>
    </submittedName>
</protein>
<dbReference type="InterPro" id="IPR036514">
    <property type="entry name" value="SGNH_hydro_sf"/>
</dbReference>
<accession>A0A1T4X8U9</accession>
<keyword evidence="2" id="KW-1185">Reference proteome</keyword>
<dbReference type="GO" id="GO:0016788">
    <property type="term" value="F:hydrolase activity, acting on ester bonds"/>
    <property type="evidence" value="ECO:0007669"/>
    <property type="project" value="UniProtKB-ARBA"/>
</dbReference>
<dbReference type="EMBL" id="FUYE01000003">
    <property type="protein sequence ID" value="SKA86033.1"/>
    <property type="molecule type" value="Genomic_DNA"/>
</dbReference>
<organism evidence="1 2">
    <name type="scientific">Prosthecobacter debontii</name>
    <dbReference type="NCBI Taxonomy" id="48467"/>
    <lineage>
        <taxon>Bacteria</taxon>
        <taxon>Pseudomonadati</taxon>
        <taxon>Verrucomicrobiota</taxon>
        <taxon>Verrucomicrobiia</taxon>
        <taxon>Verrucomicrobiales</taxon>
        <taxon>Verrucomicrobiaceae</taxon>
        <taxon>Prosthecobacter</taxon>
    </lineage>
</organism>
<dbReference type="Proteomes" id="UP000190774">
    <property type="component" value="Unassembled WGS sequence"/>
</dbReference>
<evidence type="ECO:0000313" key="2">
    <source>
        <dbReference type="Proteomes" id="UP000190774"/>
    </source>
</evidence>
<gene>
    <name evidence="1" type="ORF">SAMN02745166_01238</name>
</gene>
<name>A0A1T4X8U9_9BACT</name>
<reference evidence="2" key="1">
    <citation type="submission" date="2017-02" db="EMBL/GenBank/DDBJ databases">
        <authorList>
            <person name="Varghese N."/>
            <person name="Submissions S."/>
        </authorList>
    </citation>
    <scope>NUCLEOTIDE SEQUENCE [LARGE SCALE GENOMIC DNA]</scope>
    <source>
        <strain evidence="2">ATCC 700200</strain>
    </source>
</reference>
<dbReference type="AlphaFoldDB" id="A0A1T4X8U9"/>
<proteinExistence type="predicted"/>
<dbReference type="Gene3D" id="3.40.50.1110">
    <property type="entry name" value="SGNH hydrolase"/>
    <property type="match status" value="1"/>
</dbReference>